<dbReference type="EMBL" id="JAAKFY010000007">
    <property type="protein sequence ID" value="KAF3854327.1"/>
    <property type="molecule type" value="Genomic_DNA"/>
</dbReference>
<keyword evidence="3" id="KW-1185">Reference proteome</keyword>
<accession>A0A7J5Z0N4</accession>
<evidence type="ECO:0000256" key="1">
    <source>
        <dbReference type="SAM" id="MobiDB-lite"/>
    </source>
</evidence>
<evidence type="ECO:0000313" key="3">
    <source>
        <dbReference type="Proteomes" id="UP000518266"/>
    </source>
</evidence>
<sequence length="118" mass="13095">MWYRHQQLSLPLSSRALTTPDPTVPAPPRANTTLSEFDMLAAADRPVEDDCLRECWTEAGDLCKASWPTLVALNYRQGPQFRPSIGVIEAPPADKQKMIPTSPGTTINSSNSQLHTYR</sequence>
<comment type="caution">
    <text evidence="2">The sequence shown here is derived from an EMBL/GenBank/DDBJ whole genome shotgun (WGS) entry which is preliminary data.</text>
</comment>
<evidence type="ECO:0000313" key="2">
    <source>
        <dbReference type="EMBL" id="KAF3854327.1"/>
    </source>
</evidence>
<reference evidence="2 3" key="1">
    <citation type="submission" date="2020-03" db="EMBL/GenBank/DDBJ databases">
        <title>Dissostichus mawsoni Genome sequencing and assembly.</title>
        <authorList>
            <person name="Park H."/>
        </authorList>
    </citation>
    <scope>NUCLEOTIDE SEQUENCE [LARGE SCALE GENOMIC DNA]</scope>
    <source>
        <strain evidence="2">DM0001</strain>
        <tissue evidence="2">Muscle</tissue>
    </source>
</reference>
<dbReference type="AlphaFoldDB" id="A0A7J5Z0N4"/>
<name>A0A7J5Z0N4_DISMA</name>
<proteinExistence type="predicted"/>
<feature type="compositionally biased region" description="Polar residues" evidence="1">
    <location>
        <begin position="102"/>
        <end position="118"/>
    </location>
</feature>
<gene>
    <name evidence="2" type="ORF">F7725_022382</name>
</gene>
<dbReference type="Proteomes" id="UP000518266">
    <property type="component" value="Unassembled WGS sequence"/>
</dbReference>
<feature type="region of interest" description="Disordered" evidence="1">
    <location>
        <begin position="94"/>
        <end position="118"/>
    </location>
</feature>
<protein>
    <submittedName>
        <fullName evidence="2">Uncharacterized protein</fullName>
    </submittedName>
</protein>
<organism evidence="2 3">
    <name type="scientific">Dissostichus mawsoni</name>
    <name type="common">Antarctic cod</name>
    <dbReference type="NCBI Taxonomy" id="36200"/>
    <lineage>
        <taxon>Eukaryota</taxon>
        <taxon>Metazoa</taxon>
        <taxon>Chordata</taxon>
        <taxon>Craniata</taxon>
        <taxon>Vertebrata</taxon>
        <taxon>Euteleostomi</taxon>
        <taxon>Actinopterygii</taxon>
        <taxon>Neopterygii</taxon>
        <taxon>Teleostei</taxon>
        <taxon>Neoteleostei</taxon>
        <taxon>Acanthomorphata</taxon>
        <taxon>Eupercaria</taxon>
        <taxon>Perciformes</taxon>
        <taxon>Notothenioidei</taxon>
        <taxon>Nototheniidae</taxon>
        <taxon>Dissostichus</taxon>
    </lineage>
</organism>